<dbReference type="FunFam" id="3.60.15.10:FF:000017">
    <property type="entry name" value="Lactamase beta 2"/>
    <property type="match status" value="1"/>
</dbReference>
<evidence type="ECO:0000256" key="3">
    <source>
        <dbReference type="ARBA" id="ARBA00022801"/>
    </source>
</evidence>
<dbReference type="InterPro" id="IPR050662">
    <property type="entry name" value="Sec-metab_biosynth-thioest"/>
</dbReference>
<dbReference type="GO" id="GO:0046872">
    <property type="term" value="F:metal ion binding"/>
    <property type="evidence" value="ECO:0007669"/>
    <property type="project" value="UniProtKB-KW"/>
</dbReference>
<evidence type="ECO:0000259" key="5">
    <source>
        <dbReference type="SMART" id="SM00849"/>
    </source>
</evidence>
<reference evidence="6" key="1">
    <citation type="submission" date="2024-06" db="UniProtKB">
        <authorList>
            <consortium name="RefSeq"/>
        </authorList>
    </citation>
    <scope>NUCLEOTIDE SEQUENCE [LARGE SCALE GENOMIC DNA]</scope>
</reference>
<comment type="similarity">
    <text evidence="1">Belongs to the metallo-beta-lactamase superfamily. Glyoxalase II family.</text>
</comment>
<evidence type="ECO:0000256" key="2">
    <source>
        <dbReference type="ARBA" id="ARBA00022723"/>
    </source>
</evidence>
<accession>A0A8B8ABE7</accession>
<keyword evidence="4" id="KW-0862">Zinc</keyword>
<evidence type="ECO:0000313" key="7">
    <source>
        <dbReference type="RefSeq" id="XP_022288500.1"/>
    </source>
</evidence>
<dbReference type="InterPro" id="IPR001279">
    <property type="entry name" value="Metallo-B-lactamas"/>
</dbReference>
<dbReference type="OrthoDB" id="17458at2759"/>
<organism evidence="6 7">
    <name type="scientific">Crassostrea virginica</name>
    <name type="common">Eastern oyster</name>
    <dbReference type="NCBI Taxonomy" id="6565"/>
    <lineage>
        <taxon>Eukaryota</taxon>
        <taxon>Metazoa</taxon>
        <taxon>Spiralia</taxon>
        <taxon>Lophotrochozoa</taxon>
        <taxon>Mollusca</taxon>
        <taxon>Bivalvia</taxon>
        <taxon>Autobranchia</taxon>
        <taxon>Pteriomorphia</taxon>
        <taxon>Ostreida</taxon>
        <taxon>Ostreoidea</taxon>
        <taxon>Ostreidae</taxon>
        <taxon>Crassostrea</taxon>
    </lineage>
</organism>
<dbReference type="PANTHER" id="PTHR23131">
    <property type="entry name" value="ENDORIBONUCLEASE LACTB2"/>
    <property type="match status" value="1"/>
</dbReference>
<dbReference type="KEGG" id="cvn:111100676"/>
<dbReference type="CDD" id="cd07722">
    <property type="entry name" value="LACTB2-like_MBL-fold"/>
    <property type="match status" value="1"/>
</dbReference>
<protein>
    <submittedName>
        <fullName evidence="7">Endoribonuclease LACTB2-like</fullName>
    </submittedName>
</protein>
<keyword evidence="2" id="KW-0479">Metal-binding</keyword>
<dbReference type="RefSeq" id="XP_022288500.1">
    <property type="nucleotide sequence ID" value="XM_022432792.1"/>
</dbReference>
<dbReference type="Gene3D" id="1.10.10.10">
    <property type="entry name" value="Winged helix-like DNA-binding domain superfamily/Winged helix DNA-binding domain"/>
    <property type="match status" value="1"/>
</dbReference>
<dbReference type="SMART" id="SM00849">
    <property type="entry name" value="Lactamase_B"/>
    <property type="match status" value="1"/>
</dbReference>
<dbReference type="AlphaFoldDB" id="A0A8B8ABE7"/>
<keyword evidence="3" id="KW-0378">Hydrolase</keyword>
<evidence type="ECO:0000256" key="1">
    <source>
        <dbReference type="ARBA" id="ARBA00006759"/>
    </source>
</evidence>
<dbReference type="GO" id="GO:0016787">
    <property type="term" value="F:hydrolase activity"/>
    <property type="evidence" value="ECO:0007669"/>
    <property type="project" value="UniProtKB-KW"/>
</dbReference>
<proteinExistence type="inferred from homology"/>
<reference evidence="7" key="2">
    <citation type="submission" date="2025-08" db="UniProtKB">
        <authorList>
            <consortium name="RefSeq"/>
        </authorList>
    </citation>
    <scope>IDENTIFICATION</scope>
    <source>
        <tissue evidence="7">Whole sample</tissue>
    </source>
</reference>
<dbReference type="GeneID" id="111100676"/>
<dbReference type="GO" id="GO:0004521">
    <property type="term" value="F:RNA endonuclease activity"/>
    <property type="evidence" value="ECO:0007669"/>
    <property type="project" value="TreeGrafter"/>
</dbReference>
<dbReference type="InterPro" id="IPR047921">
    <property type="entry name" value="LACTB2-like_MBL-fold"/>
</dbReference>
<dbReference type="GO" id="GO:0003727">
    <property type="term" value="F:single-stranded RNA binding"/>
    <property type="evidence" value="ECO:0007669"/>
    <property type="project" value="TreeGrafter"/>
</dbReference>
<dbReference type="InterPro" id="IPR041516">
    <property type="entry name" value="LACTB2_WH"/>
</dbReference>
<evidence type="ECO:0000256" key="4">
    <source>
        <dbReference type="ARBA" id="ARBA00022833"/>
    </source>
</evidence>
<dbReference type="Pfam" id="PF00753">
    <property type="entry name" value="Lactamase_B"/>
    <property type="match status" value="1"/>
</dbReference>
<evidence type="ECO:0000313" key="6">
    <source>
        <dbReference type="Proteomes" id="UP000694844"/>
    </source>
</evidence>
<dbReference type="Proteomes" id="UP000694844">
    <property type="component" value="Chromosome 1"/>
</dbReference>
<dbReference type="GO" id="GO:0005759">
    <property type="term" value="C:mitochondrial matrix"/>
    <property type="evidence" value="ECO:0007669"/>
    <property type="project" value="TreeGrafter"/>
</dbReference>
<dbReference type="Pfam" id="PF17778">
    <property type="entry name" value="WHD_BLACT"/>
    <property type="match status" value="1"/>
</dbReference>
<dbReference type="InterPro" id="IPR036388">
    <property type="entry name" value="WH-like_DNA-bd_sf"/>
</dbReference>
<feature type="domain" description="Metallo-beta-lactamase" evidence="5">
    <location>
        <begin position="34"/>
        <end position="202"/>
    </location>
</feature>
<dbReference type="SUPFAM" id="SSF56281">
    <property type="entry name" value="Metallo-hydrolase/oxidoreductase"/>
    <property type="match status" value="1"/>
</dbReference>
<dbReference type="InterPro" id="IPR036866">
    <property type="entry name" value="RibonucZ/Hydroxyglut_hydro"/>
</dbReference>
<keyword evidence="6" id="KW-1185">Reference proteome</keyword>
<gene>
    <name evidence="7" type="primary">LOC111100676</name>
</gene>
<name>A0A8B8ABE7_CRAVI</name>
<sequence>MVTPKLPFIPNIERLSERVIRVLGCNSRPMTLQGTNTYLVGTGERRILIDTGDPETPNYIKNLQKTLHDFQIGIQEIILTHWHCDHTGGTVDVCREVTKSDSTRVSKFKRPPGQPDVDFGSIPCHYVEDHHIFNTEGATLRTVFTPGHTDDHICLLLEEEKALFSGDNIFEETTTVFEDLHTYMQSLKKMNDLNPSIIYPAHGSVISKPSEKIQYFINHRLQREKQILDVLEKNPNTSFTALEIVKSVYGELLPEIEIAAAGNVNHHLTKLLKDNKIETETKDNEPLWRLKSSKSKI</sequence>
<dbReference type="PANTHER" id="PTHR23131:SF0">
    <property type="entry name" value="ENDORIBONUCLEASE LACTB2"/>
    <property type="match status" value="1"/>
</dbReference>
<dbReference type="Gene3D" id="3.60.15.10">
    <property type="entry name" value="Ribonuclease Z/Hydroxyacylglutathione hydrolase-like"/>
    <property type="match status" value="1"/>
</dbReference>